<proteinExistence type="predicted"/>
<evidence type="ECO:0000313" key="3">
    <source>
        <dbReference type="EMBL" id="MBP2171200.1"/>
    </source>
</evidence>
<feature type="region of interest" description="Disordered" evidence="1">
    <location>
        <begin position="55"/>
        <end position="140"/>
    </location>
</feature>
<comment type="caution">
    <text evidence="3">The sequence shown here is derived from an EMBL/GenBank/DDBJ whole genome shotgun (WGS) entry which is preliminary data.</text>
</comment>
<feature type="chain" id="PRO_5046425308" description="DUF2502 domain-containing protein" evidence="2">
    <location>
        <begin position="21"/>
        <end position="140"/>
    </location>
</feature>
<keyword evidence="2" id="KW-0732">Signal</keyword>
<dbReference type="RefSeq" id="WP_017802143.1">
    <property type="nucleotide sequence ID" value="NZ_JAGGMQ010000001.1"/>
</dbReference>
<dbReference type="Proteomes" id="UP001195624">
    <property type="component" value="Unassembled WGS sequence"/>
</dbReference>
<reference evidence="3 4" key="1">
    <citation type="submission" date="2021-03" db="EMBL/GenBank/DDBJ databases">
        <authorList>
            <person name="D'Agostino P."/>
            <person name="Huntemann M."/>
            <person name="Clum A."/>
            <person name="Spunde A."/>
            <person name="Palaniappan K."/>
            <person name="Ritter S."/>
            <person name="Mikhailova N."/>
            <person name="Chen I.-M."/>
            <person name="Stamatis D."/>
            <person name="Reddy T."/>
            <person name="O'Malley R."/>
            <person name="Daum C."/>
            <person name="Shapiro N."/>
            <person name="Ivanova N."/>
            <person name="Kyrpides N."/>
            <person name="Woyke T."/>
        </authorList>
    </citation>
    <scope>NUCLEOTIDE SEQUENCE [LARGE SCALE GENOMIC DNA]</scope>
    <source>
        <strain evidence="3 4">WS4403</strain>
    </source>
</reference>
<evidence type="ECO:0000256" key="2">
    <source>
        <dbReference type="SAM" id="SignalP"/>
    </source>
</evidence>
<protein>
    <recommendedName>
        <fullName evidence="5">DUF2502 domain-containing protein</fullName>
    </recommendedName>
</protein>
<sequence length="140" mass="15795">MKKTAMLLCVLSWMPLLAQAGVSININTPGVSVSIGDRNDRGYYWDGYDWREPAWWQSHHGRRVGERGPRGDYWNGNGWQKHSPAQHAAKPKPQPQRQPQQVAQHESNHGKPQQGGDQKGQGNKGKGDNHQPVPPQDQHR</sequence>
<dbReference type="Pfam" id="PF10697">
    <property type="entry name" value="DUF2502"/>
    <property type="match status" value="1"/>
</dbReference>
<keyword evidence="4" id="KW-1185">Reference proteome</keyword>
<evidence type="ECO:0008006" key="5">
    <source>
        <dbReference type="Google" id="ProtNLM"/>
    </source>
</evidence>
<reference evidence="4" key="2">
    <citation type="submission" date="2023-07" db="EMBL/GenBank/DDBJ databases">
        <title>Genome mining of underrepresented organisms for secondary metabolites.</title>
        <authorList>
            <person name="D'Agostino P.M."/>
        </authorList>
    </citation>
    <scope>NUCLEOTIDE SEQUENCE [LARGE SCALE GENOMIC DNA]</scope>
    <source>
        <strain evidence="4">WS4403</strain>
    </source>
</reference>
<feature type="compositionally biased region" description="Low complexity" evidence="1">
    <location>
        <begin position="95"/>
        <end position="116"/>
    </location>
</feature>
<name>A0ABS4PEZ2_9GAMM</name>
<accession>A0ABS4PEZ2</accession>
<evidence type="ECO:0000313" key="4">
    <source>
        <dbReference type="Proteomes" id="UP001195624"/>
    </source>
</evidence>
<gene>
    <name evidence="3" type="ORF">J2125_004392</name>
</gene>
<feature type="signal peptide" evidence="2">
    <location>
        <begin position="1"/>
        <end position="20"/>
    </location>
</feature>
<evidence type="ECO:0000256" key="1">
    <source>
        <dbReference type="SAM" id="MobiDB-lite"/>
    </source>
</evidence>
<organism evidence="3 4">
    <name type="scientific">Winslowiella toletana</name>
    <dbReference type="NCBI Taxonomy" id="92490"/>
    <lineage>
        <taxon>Bacteria</taxon>
        <taxon>Pseudomonadati</taxon>
        <taxon>Pseudomonadota</taxon>
        <taxon>Gammaproteobacteria</taxon>
        <taxon>Enterobacterales</taxon>
        <taxon>Erwiniaceae</taxon>
        <taxon>Winslowiella</taxon>
    </lineage>
</organism>
<dbReference type="InterPro" id="IPR019638">
    <property type="entry name" value="DUF2502"/>
</dbReference>
<dbReference type="EMBL" id="JAGGMQ010000001">
    <property type="protein sequence ID" value="MBP2171200.1"/>
    <property type="molecule type" value="Genomic_DNA"/>
</dbReference>